<gene>
    <name evidence="3" type="ORF">SEMRO_596_G172890.1</name>
</gene>
<dbReference type="Proteomes" id="UP001153069">
    <property type="component" value="Unassembled WGS sequence"/>
</dbReference>
<dbReference type="Gene3D" id="2.30.29.30">
    <property type="entry name" value="Pleckstrin-homology domain (PH domain)/Phosphotyrosine-binding domain (PTB)"/>
    <property type="match status" value="1"/>
</dbReference>
<keyword evidence="1" id="KW-0812">Transmembrane</keyword>
<keyword evidence="4" id="KW-1185">Reference proteome</keyword>
<keyword evidence="1" id="KW-1133">Transmembrane helix</keyword>
<comment type="caution">
    <text evidence="3">The sequence shown here is derived from an EMBL/GenBank/DDBJ whole genome shotgun (WGS) entry which is preliminary data.</text>
</comment>
<dbReference type="InterPro" id="IPR013876">
    <property type="entry name" value="TFIIH_BTF_p62_N"/>
</dbReference>
<sequence>MDHTTIYTNVRFRDKPGKLRLTSEKIAFKPDEGTDGRYDSWKWSAIQKHQVTAKRTKKAQLKLISMEDTSKSVVFTLENHQQLENIRHDVTHRLRKARSNQGPCKRRSTIGQGDFFSDSTVSFSRRGSIMSFATVSDLDMSISGSQQSGLPWDIQLDYSFQTRGLSGLDDSDATATRAINSRHSNLVLDAETDIKPKVRPPATVNIATGAFVKEKAAMKRPVRSRVLSFQCLLLVLLGSAAVVAFSVIGSLGFFNGKVDAASVERLLPFLKVFPGDEKTSLSIFNQKHNPKSSSICLRKRRDETISSGEQCVVAIQFSK</sequence>
<reference evidence="3" key="1">
    <citation type="submission" date="2020-06" db="EMBL/GenBank/DDBJ databases">
        <authorList>
            <consortium name="Plant Systems Biology data submission"/>
        </authorList>
    </citation>
    <scope>NUCLEOTIDE SEQUENCE</scope>
    <source>
        <strain evidence="3">D6</strain>
    </source>
</reference>
<dbReference type="InterPro" id="IPR011993">
    <property type="entry name" value="PH-like_dom_sf"/>
</dbReference>
<dbReference type="AlphaFoldDB" id="A0A9N8E6J3"/>
<proteinExistence type="predicted"/>
<protein>
    <recommendedName>
        <fullName evidence="2">TFIIH p62 subunit N-terminal domain-containing protein</fullName>
    </recommendedName>
</protein>
<dbReference type="SUPFAM" id="SSF50729">
    <property type="entry name" value="PH domain-like"/>
    <property type="match status" value="1"/>
</dbReference>
<dbReference type="Pfam" id="PF08567">
    <property type="entry name" value="PH_TFIIH"/>
    <property type="match status" value="1"/>
</dbReference>
<accession>A0A9N8E6J3</accession>
<evidence type="ECO:0000313" key="3">
    <source>
        <dbReference type="EMBL" id="CAB9513526.1"/>
    </source>
</evidence>
<organism evidence="3 4">
    <name type="scientific">Seminavis robusta</name>
    <dbReference type="NCBI Taxonomy" id="568900"/>
    <lineage>
        <taxon>Eukaryota</taxon>
        <taxon>Sar</taxon>
        <taxon>Stramenopiles</taxon>
        <taxon>Ochrophyta</taxon>
        <taxon>Bacillariophyta</taxon>
        <taxon>Bacillariophyceae</taxon>
        <taxon>Bacillariophycidae</taxon>
        <taxon>Naviculales</taxon>
        <taxon>Naviculaceae</taxon>
        <taxon>Seminavis</taxon>
    </lineage>
</organism>
<evidence type="ECO:0000313" key="4">
    <source>
        <dbReference type="Proteomes" id="UP001153069"/>
    </source>
</evidence>
<feature type="transmembrane region" description="Helical" evidence="1">
    <location>
        <begin position="227"/>
        <end position="254"/>
    </location>
</feature>
<feature type="domain" description="TFIIH p62 subunit N-terminal" evidence="2">
    <location>
        <begin position="12"/>
        <end position="91"/>
    </location>
</feature>
<keyword evidence="1" id="KW-0472">Membrane</keyword>
<name>A0A9N8E6J3_9STRA</name>
<evidence type="ECO:0000259" key="2">
    <source>
        <dbReference type="Pfam" id="PF08567"/>
    </source>
</evidence>
<evidence type="ECO:0000256" key="1">
    <source>
        <dbReference type="SAM" id="Phobius"/>
    </source>
</evidence>
<dbReference type="EMBL" id="CAICTM010000595">
    <property type="protein sequence ID" value="CAB9513526.1"/>
    <property type="molecule type" value="Genomic_DNA"/>
</dbReference>